<sequence>TDYTRVGKRTFGGMVNDLNNSLTRYFRNNFTDGYKQ</sequence>
<dbReference type="GO" id="GO:0046856">
    <property type="term" value="P:phosphatidylinositol dephosphorylation"/>
    <property type="evidence" value="ECO:0007669"/>
    <property type="project" value="TreeGrafter"/>
</dbReference>
<dbReference type="Proteomes" id="UP000887561">
    <property type="component" value="Unplaced"/>
</dbReference>
<dbReference type="PANTHER" id="PTHR45662">
    <property type="entry name" value="PHOSPHATIDYLINOSITIDE PHOSPHATASE SAC1"/>
    <property type="match status" value="1"/>
</dbReference>
<accession>A0A915LY12</accession>
<dbReference type="GO" id="GO:0005783">
    <property type="term" value="C:endoplasmic reticulum"/>
    <property type="evidence" value="ECO:0007669"/>
    <property type="project" value="TreeGrafter"/>
</dbReference>
<proteinExistence type="predicted"/>
<dbReference type="AlphaFoldDB" id="A0A915LY12"/>
<dbReference type="GO" id="GO:0043812">
    <property type="term" value="F:phosphatidylinositol-4-phosphate phosphatase activity"/>
    <property type="evidence" value="ECO:0007669"/>
    <property type="project" value="TreeGrafter"/>
</dbReference>
<evidence type="ECO:0000313" key="1">
    <source>
        <dbReference type="Proteomes" id="UP000887561"/>
    </source>
</evidence>
<protein>
    <submittedName>
        <fullName evidence="2">Uncharacterized protein</fullName>
    </submittedName>
</protein>
<dbReference type="PANTHER" id="PTHR45662:SF2">
    <property type="entry name" value="PHOSPHATIDYLINOSITOL-3-PHOSPHATASE SAC1"/>
    <property type="match status" value="1"/>
</dbReference>
<name>A0A915LY12_MELJA</name>
<organism evidence="1 2">
    <name type="scientific">Meloidogyne javanica</name>
    <name type="common">Root-knot nematode worm</name>
    <dbReference type="NCBI Taxonomy" id="6303"/>
    <lineage>
        <taxon>Eukaryota</taxon>
        <taxon>Metazoa</taxon>
        <taxon>Ecdysozoa</taxon>
        <taxon>Nematoda</taxon>
        <taxon>Chromadorea</taxon>
        <taxon>Rhabditida</taxon>
        <taxon>Tylenchina</taxon>
        <taxon>Tylenchomorpha</taxon>
        <taxon>Tylenchoidea</taxon>
        <taxon>Meloidogynidae</taxon>
        <taxon>Meloidogyninae</taxon>
        <taxon>Meloidogyne</taxon>
        <taxon>Meloidogyne incognita group</taxon>
    </lineage>
</organism>
<keyword evidence="1" id="KW-1185">Reference proteome</keyword>
<dbReference type="WBParaSite" id="scaffold19438_cov182.g19225">
    <property type="protein sequence ID" value="scaffold19438_cov182.g19225"/>
    <property type="gene ID" value="scaffold19438_cov182.g19225"/>
</dbReference>
<reference evidence="2" key="1">
    <citation type="submission" date="2022-11" db="UniProtKB">
        <authorList>
            <consortium name="WormBaseParasite"/>
        </authorList>
    </citation>
    <scope>IDENTIFICATION</scope>
</reference>
<evidence type="ECO:0000313" key="2">
    <source>
        <dbReference type="WBParaSite" id="scaffold19438_cov182.g19225"/>
    </source>
</evidence>